<organism evidence="2 3">
    <name type="scientific">Hymenobacter fastidiosus</name>
    <dbReference type="NCBI Taxonomy" id="486264"/>
    <lineage>
        <taxon>Bacteria</taxon>
        <taxon>Pseudomonadati</taxon>
        <taxon>Bacteroidota</taxon>
        <taxon>Cytophagia</taxon>
        <taxon>Cytophagales</taxon>
        <taxon>Hymenobacteraceae</taxon>
        <taxon>Hymenobacter</taxon>
    </lineage>
</organism>
<proteinExistence type="predicted"/>
<accession>A0ABP7SWJ4</accession>
<evidence type="ECO:0000313" key="3">
    <source>
        <dbReference type="Proteomes" id="UP001500567"/>
    </source>
</evidence>
<evidence type="ECO:0008006" key="4">
    <source>
        <dbReference type="Google" id="ProtNLM"/>
    </source>
</evidence>
<name>A0ABP7SWJ4_9BACT</name>
<gene>
    <name evidence="2" type="ORF">GCM10022408_33960</name>
</gene>
<sequence>MIRTFLTWLLLAGVAATLAACCGSVSCDCQDGSADAVTLRFDLDSAQGGTGFTSAALDSIYLRRVPLNTTQQLKTDSVLLVRPRSTPGLPLVINRNRPFPPNGTRKLSEYRYVIRLAGQGTQYSIDQIQLAGNFRADGCCTCYRNTKKIVHFRNRLYDQTVPGQNDVVISR</sequence>
<evidence type="ECO:0000256" key="1">
    <source>
        <dbReference type="SAM" id="SignalP"/>
    </source>
</evidence>
<dbReference type="Proteomes" id="UP001500567">
    <property type="component" value="Unassembled WGS sequence"/>
</dbReference>
<feature type="chain" id="PRO_5046224617" description="Lipoprotein" evidence="1">
    <location>
        <begin position="20"/>
        <end position="171"/>
    </location>
</feature>
<dbReference type="RefSeq" id="WP_345074654.1">
    <property type="nucleotide sequence ID" value="NZ_BAABDJ010000038.1"/>
</dbReference>
<dbReference type="EMBL" id="BAABDJ010000038">
    <property type="protein sequence ID" value="GAA4017563.1"/>
    <property type="molecule type" value="Genomic_DNA"/>
</dbReference>
<comment type="caution">
    <text evidence="2">The sequence shown here is derived from an EMBL/GenBank/DDBJ whole genome shotgun (WGS) entry which is preliminary data.</text>
</comment>
<keyword evidence="3" id="KW-1185">Reference proteome</keyword>
<keyword evidence="1" id="KW-0732">Signal</keyword>
<dbReference type="PROSITE" id="PS51257">
    <property type="entry name" value="PROKAR_LIPOPROTEIN"/>
    <property type="match status" value="1"/>
</dbReference>
<evidence type="ECO:0000313" key="2">
    <source>
        <dbReference type="EMBL" id="GAA4017563.1"/>
    </source>
</evidence>
<protein>
    <recommendedName>
        <fullName evidence="4">Lipoprotein</fullName>
    </recommendedName>
</protein>
<reference evidence="3" key="1">
    <citation type="journal article" date="2019" name="Int. J. Syst. Evol. Microbiol.">
        <title>The Global Catalogue of Microorganisms (GCM) 10K type strain sequencing project: providing services to taxonomists for standard genome sequencing and annotation.</title>
        <authorList>
            <consortium name="The Broad Institute Genomics Platform"/>
            <consortium name="The Broad Institute Genome Sequencing Center for Infectious Disease"/>
            <person name="Wu L."/>
            <person name="Ma J."/>
        </authorList>
    </citation>
    <scope>NUCLEOTIDE SEQUENCE [LARGE SCALE GENOMIC DNA]</scope>
    <source>
        <strain evidence="3">JCM 17224</strain>
    </source>
</reference>
<feature type="signal peptide" evidence="1">
    <location>
        <begin position="1"/>
        <end position="19"/>
    </location>
</feature>